<evidence type="ECO:0000313" key="2">
    <source>
        <dbReference type="Proteomes" id="UP000265540"/>
    </source>
</evidence>
<name>A0A3A4ZGI5_UNCKA</name>
<gene>
    <name evidence="1" type="ORF">C4561_00125</name>
</gene>
<reference evidence="1 2" key="1">
    <citation type="journal article" date="2017" name="ISME J.">
        <title>Energy and carbon metabolisms in a deep terrestrial subsurface fluid microbial community.</title>
        <authorList>
            <person name="Momper L."/>
            <person name="Jungbluth S.P."/>
            <person name="Lee M.D."/>
            <person name="Amend J.P."/>
        </authorList>
    </citation>
    <scope>NUCLEOTIDE SEQUENCE [LARGE SCALE GENOMIC DNA]</scope>
    <source>
        <strain evidence="1">SURF_46</strain>
    </source>
</reference>
<dbReference type="EMBL" id="QZJF01000002">
    <property type="protein sequence ID" value="RJR28254.1"/>
    <property type="molecule type" value="Genomic_DNA"/>
</dbReference>
<proteinExistence type="predicted"/>
<dbReference type="Proteomes" id="UP000265540">
    <property type="component" value="Unassembled WGS sequence"/>
</dbReference>
<organism evidence="1 2">
    <name type="scientific">candidate division WWE3 bacterium</name>
    <dbReference type="NCBI Taxonomy" id="2053526"/>
    <lineage>
        <taxon>Bacteria</taxon>
        <taxon>Katanobacteria</taxon>
    </lineage>
</organism>
<protein>
    <submittedName>
        <fullName evidence="1">Uncharacterized protein</fullName>
    </submittedName>
</protein>
<dbReference type="AlphaFoldDB" id="A0A3A4ZGI5"/>
<accession>A0A3A4ZGI5</accession>
<sequence>MAGNDGKWAVRTPDMAKQAVLDYIKSKQERAKNSMGLVSLMIKDEETDLNEVARKVSVSSLINDKAYGFVFPVRVVFGEKRQPVVRRYLVKCQDGKVYSE</sequence>
<comment type="caution">
    <text evidence="1">The sequence shown here is derived from an EMBL/GenBank/DDBJ whole genome shotgun (WGS) entry which is preliminary data.</text>
</comment>
<evidence type="ECO:0000313" key="1">
    <source>
        <dbReference type="EMBL" id="RJR28254.1"/>
    </source>
</evidence>